<evidence type="ECO:0000313" key="13">
    <source>
        <dbReference type="Proteomes" id="UP000587462"/>
    </source>
</evidence>
<comment type="caution">
    <text evidence="12">The sequence shown here is derived from an EMBL/GenBank/DDBJ whole genome shotgun (WGS) entry which is preliminary data.</text>
</comment>
<dbReference type="Proteomes" id="UP000587462">
    <property type="component" value="Unassembled WGS sequence"/>
</dbReference>
<organism evidence="12 13">
    <name type="scientific">Streptomyces morookaense</name>
    <name type="common">Streptoverticillium morookaense</name>
    <dbReference type="NCBI Taxonomy" id="1970"/>
    <lineage>
        <taxon>Bacteria</taxon>
        <taxon>Bacillati</taxon>
        <taxon>Actinomycetota</taxon>
        <taxon>Actinomycetes</taxon>
        <taxon>Kitasatosporales</taxon>
        <taxon>Streptomycetaceae</taxon>
        <taxon>Streptomyces</taxon>
    </lineage>
</organism>
<keyword evidence="8" id="KW-0443">Lipid metabolism</keyword>
<dbReference type="PANTHER" id="PTHR21266:SF60">
    <property type="entry name" value="3-KETOSTEROID-9-ALPHA-MONOOXYGENASE, OXYGENASE COMPONENT"/>
    <property type="match status" value="1"/>
</dbReference>
<reference evidence="12 13" key="1">
    <citation type="submission" date="2020-04" db="EMBL/GenBank/DDBJ databases">
        <title>Draft Genome Sequence of Streptomyces morookaense DSM 40503, an 8-azaguanine-producing strain.</title>
        <authorList>
            <person name="Qi J."/>
            <person name="Gao J.-M."/>
        </authorList>
    </citation>
    <scope>NUCLEOTIDE SEQUENCE [LARGE SCALE GENOMIC DNA]</scope>
    <source>
        <strain evidence="12 13">DSM 40503</strain>
    </source>
</reference>
<evidence type="ECO:0000256" key="9">
    <source>
        <dbReference type="ARBA" id="ARBA00030944"/>
    </source>
</evidence>
<proteinExistence type="predicted"/>
<evidence type="ECO:0000259" key="11">
    <source>
        <dbReference type="PROSITE" id="PS51296"/>
    </source>
</evidence>
<sequence length="328" mass="36549">MTTRASGARGPELPYPSGWFCLALSRELAPGAVLTRRLAGEDVVLYRTRDGQSHAVRPYCPHLGAHFGAGGTVEGRNLVCPFHRFAFAPDGVCVATPDGPPPRARLEHHTLRERNGFLFVWYGHDGAPPGWEVPDTSPPGAVPTASWATDVHAHVQELTENTTDLRHLPVVHHVTVWKADGPRAEGPCLRSHLRLGPNRPALLRRTWWDTTFLVAGMGYVHVGLPLLQLGCVIHQWVMHVPVGPRRTRLVLACACSDIRQERAAGPALVKRPLYRAIARSMLWISVRKVQDDVRIWNAKRYEPRPRLAAGDEGIGLYRHWVRQFYPPG</sequence>
<dbReference type="RefSeq" id="WP_171084415.1">
    <property type="nucleotide sequence ID" value="NZ_BNBU01000011.1"/>
</dbReference>
<dbReference type="Pfam" id="PF19298">
    <property type="entry name" value="KshA_C"/>
    <property type="match status" value="1"/>
</dbReference>
<evidence type="ECO:0000256" key="8">
    <source>
        <dbReference type="ARBA" id="ARBA00023221"/>
    </source>
</evidence>
<dbReference type="Gene3D" id="3.90.380.10">
    <property type="entry name" value="Naphthalene 1,2-dioxygenase Alpha Subunit, Chain A, domain 1"/>
    <property type="match status" value="1"/>
</dbReference>
<dbReference type="InterPro" id="IPR036922">
    <property type="entry name" value="Rieske_2Fe-2S_sf"/>
</dbReference>
<keyword evidence="3" id="KW-0479">Metal-binding</keyword>
<dbReference type="Pfam" id="PF00355">
    <property type="entry name" value="Rieske"/>
    <property type="match status" value="1"/>
</dbReference>
<feature type="domain" description="Rieske" evidence="11">
    <location>
        <begin position="19"/>
        <end position="120"/>
    </location>
</feature>
<evidence type="ECO:0000313" key="12">
    <source>
        <dbReference type="EMBL" id="NVK80477.1"/>
    </source>
</evidence>
<dbReference type="InterPro" id="IPR050584">
    <property type="entry name" value="Cholesterol_7-desaturase"/>
</dbReference>
<dbReference type="InterPro" id="IPR045605">
    <property type="entry name" value="KshA-like_C"/>
</dbReference>
<evidence type="ECO:0000256" key="6">
    <source>
        <dbReference type="ARBA" id="ARBA00023004"/>
    </source>
</evidence>
<dbReference type="AlphaFoldDB" id="A0A7Y7E9I8"/>
<evidence type="ECO:0000256" key="4">
    <source>
        <dbReference type="ARBA" id="ARBA00022963"/>
    </source>
</evidence>
<dbReference type="Gene3D" id="2.102.10.10">
    <property type="entry name" value="Rieske [2Fe-2S] iron-sulphur domain"/>
    <property type="match status" value="1"/>
</dbReference>
<dbReference type="SUPFAM" id="SSF55961">
    <property type="entry name" value="Bet v1-like"/>
    <property type="match status" value="1"/>
</dbReference>
<dbReference type="GO" id="GO:0016042">
    <property type="term" value="P:lipid catabolic process"/>
    <property type="evidence" value="ECO:0007669"/>
    <property type="project" value="UniProtKB-KW"/>
</dbReference>
<dbReference type="InterPro" id="IPR017941">
    <property type="entry name" value="Rieske_2Fe-2S"/>
</dbReference>
<keyword evidence="6" id="KW-0408">Iron</keyword>
<dbReference type="EMBL" id="JABBXF010000056">
    <property type="protein sequence ID" value="NVK80477.1"/>
    <property type="molecule type" value="Genomic_DNA"/>
</dbReference>
<name>A0A7Y7E9I8_STRMO</name>
<accession>A0A7Y7E9I8</accession>
<dbReference type="GO" id="GO:0008203">
    <property type="term" value="P:cholesterol metabolic process"/>
    <property type="evidence" value="ECO:0007669"/>
    <property type="project" value="InterPro"/>
</dbReference>
<dbReference type="GO" id="GO:0005737">
    <property type="term" value="C:cytoplasm"/>
    <property type="evidence" value="ECO:0007669"/>
    <property type="project" value="TreeGrafter"/>
</dbReference>
<keyword evidence="2" id="KW-0001">2Fe-2S</keyword>
<keyword evidence="7" id="KW-0411">Iron-sulfur</keyword>
<dbReference type="SUPFAM" id="SSF50022">
    <property type="entry name" value="ISP domain"/>
    <property type="match status" value="1"/>
</dbReference>
<evidence type="ECO:0000256" key="2">
    <source>
        <dbReference type="ARBA" id="ARBA00022714"/>
    </source>
</evidence>
<protein>
    <recommendedName>
        <fullName evidence="9">Rieske-type oxygenase</fullName>
    </recommendedName>
</protein>
<evidence type="ECO:0000256" key="3">
    <source>
        <dbReference type="ARBA" id="ARBA00022723"/>
    </source>
</evidence>
<evidence type="ECO:0000256" key="1">
    <source>
        <dbReference type="ARBA" id="ARBA00001962"/>
    </source>
</evidence>
<dbReference type="PANTHER" id="PTHR21266">
    <property type="entry name" value="IRON-SULFUR DOMAIN CONTAINING PROTEIN"/>
    <property type="match status" value="1"/>
</dbReference>
<dbReference type="GO" id="GO:0004497">
    <property type="term" value="F:monooxygenase activity"/>
    <property type="evidence" value="ECO:0007669"/>
    <property type="project" value="UniProtKB-ARBA"/>
</dbReference>
<keyword evidence="13" id="KW-1185">Reference proteome</keyword>
<evidence type="ECO:0000256" key="7">
    <source>
        <dbReference type="ARBA" id="ARBA00023014"/>
    </source>
</evidence>
<dbReference type="GO" id="GO:0046872">
    <property type="term" value="F:metal ion binding"/>
    <property type="evidence" value="ECO:0007669"/>
    <property type="project" value="UniProtKB-KW"/>
</dbReference>
<evidence type="ECO:0000256" key="5">
    <source>
        <dbReference type="ARBA" id="ARBA00023002"/>
    </source>
</evidence>
<keyword evidence="8" id="KW-0753">Steroid metabolism</keyword>
<gene>
    <name evidence="12" type="ORF">HG542_22855</name>
</gene>
<comment type="cofactor">
    <cofactor evidence="1">
        <name>Fe cation</name>
        <dbReference type="ChEBI" id="CHEBI:24875"/>
    </cofactor>
</comment>
<comment type="subunit">
    <text evidence="10">Homotrimer. The two-component system 3-ketosteroid-9-alpha-monooxygenase is composed of an oxygenase component KshA and a reductase component KshB.</text>
</comment>
<dbReference type="GO" id="GO:0051537">
    <property type="term" value="F:2 iron, 2 sulfur cluster binding"/>
    <property type="evidence" value="ECO:0007669"/>
    <property type="project" value="UniProtKB-KW"/>
</dbReference>
<keyword evidence="5" id="KW-0560">Oxidoreductase</keyword>
<dbReference type="PROSITE" id="PS51296">
    <property type="entry name" value="RIESKE"/>
    <property type="match status" value="1"/>
</dbReference>
<evidence type="ECO:0000256" key="10">
    <source>
        <dbReference type="ARBA" id="ARBA00046982"/>
    </source>
</evidence>
<keyword evidence="4" id="KW-0442">Lipid degradation</keyword>
<dbReference type="CDD" id="cd03469">
    <property type="entry name" value="Rieske_RO_Alpha_N"/>
    <property type="match status" value="1"/>
</dbReference>
<dbReference type="GO" id="GO:0016705">
    <property type="term" value="F:oxidoreductase activity, acting on paired donors, with incorporation or reduction of molecular oxygen"/>
    <property type="evidence" value="ECO:0007669"/>
    <property type="project" value="UniProtKB-ARBA"/>
</dbReference>